<reference evidence="2 3" key="1">
    <citation type="submission" date="2022-03" db="EMBL/GenBank/DDBJ databases">
        <title>Sinomonas sp. isolated from a soil.</title>
        <authorList>
            <person name="Han J."/>
            <person name="Kim D.-U."/>
        </authorList>
    </citation>
    <scope>NUCLEOTIDE SEQUENCE [LARGE SCALE GENOMIC DNA]</scope>
    <source>
        <strain evidence="2 3">5-5</strain>
    </source>
</reference>
<dbReference type="InterPro" id="IPR000073">
    <property type="entry name" value="AB_hydrolase_1"/>
</dbReference>
<dbReference type="RefSeq" id="WP_241053797.1">
    <property type="nucleotide sequence ID" value="NZ_JAKZBV010000001.1"/>
</dbReference>
<proteinExistence type="predicted"/>
<protein>
    <submittedName>
        <fullName evidence="2">Alpha/beta hydrolase</fullName>
    </submittedName>
</protein>
<dbReference type="InterPro" id="IPR029058">
    <property type="entry name" value="AB_hydrolase_fold"/>
</dbReference>
<feature type="domain" description="AB hydrolase-1" evidence="1">
    <location>
        <begin position="53"/>
        <end position="295"/>
    </location>
</feature>
<dbReference type="Pfam" id="PF00561">
    <property type="entry name" value="Abhydrolase_1"/>
    <property type="match status" value="1"/>
</dbReference>
<keyword evidence="3" id="KW-1185">Reference proteome</keyword>
<dbReference type="GO" id="GO:0016787">
    <property type="term" value="F:hydrolase activity"/>
    <property type="evidence" value="ECO:0007669"/>
    <property type="project" value="UniProtKB-KW"/>
</dbReference>
<dbReference type="PANTHER" id="PTHR43798:SF33">
    <property type="entry name" value="HYDROLASE, PUTATIVE (AFU_ORTHOLOGUE AFUA_2G14860)-RELATED"/>
    <property type="match status" value="1"/>
</dbReference>
<dbReference type="SUPFAM" id="SSF53474">
    <property type="entry name" value="alpha/beta-Hydrolases"/>
    <property type="match status" value="1"/>
</dbReference>
<keyword evidence="2" id="KW-0378">Hydrolase</keyword>
<dbReference type="InterPro" id="IPR050266">
    <property type="entry name" value="AB_hydrolase_sf"/>
</dbReference>
<organism evidence="2 3">
    <name type="scientific">Sinomonas terrae</name>
    <dbReference type="NCBI Taxonomy" id="2908838"/>
    <lineage>
        <taxon>Bacteria</taxon>
        <taxon>Bacillati</taxon>
        <taxon>Actinomycetota</taxon>
        <taxon>Actinomycetes</taxon>
        <taxon>Micrococcales</taxon>
        <taxon>Micrococcaceae</taxon>
        <taxon>Sinomonas</taxon>
    </lineage>
</organism>
<dbReference type="EMBL" id="JAKZBV010000001">
    <property type="protein sequence ID" value="MCH6470291.1"/>
    <property type="molecule type" value="Genomic_DNA"/>
</dbReference>
<evidence type="ECO:0000259" key="1">
    <source>
        <dbReference type="Pfam" id="PF00561"/>
    </source>
</evidence>
<evidence type="ECO:0000313" key="3">
    <source>
        <dbReference type="Proteomes" id="UP001202922"/>
    </source>
</evidence>
<evidence type="ECO:0000313" key="2">
    <source>
        <dbReference type="EMBL" id="MCH6470291.1"/>
    </source>
</evidence>
<dbReference type="PRINTS" id="PR00111">
    <property type="entry name" value="ABHYDROLASE"/>
</dbReference>
<dbReference type="PANTHER" id="PTHR43798">
    <property type="entry name" value="MONOACYLGLYCEROL LIPASE"/>
    <property type="match status" value="1"/>
</dbReference>
<dbReference type="Proteomes" id="UP001202922">
    <property type="component" value="Unassembled WGS sequence"/>
</dbReference>
<sequence length="316" mass="33520">MAVAAGEGFLSSALESRERRTTVEVLGSETAVFTYDPVEGERAATPAEAGTLPTILAIHGFRGTHHGLLRIVDLLPDIRIVMPDLPGFGASSPMSGHHHDIDGYAAWVDALAQALGLGPDTVLLGHSFGSIVAARVCSEHPGRFSRLVLVNPISSPALEGPQGILSRLAVGYYRAGAGLPEGAGSALLRHPAIVRVMSEAMAKTRDPELRRFVHAQHAQYFSSFASRDVLLESFRASVSHTAAEAADELSLPVLLIAGDRDEVAPLPAVRKFHARLADSRLTVIPGVGHLIHYETPQPAADAIHAFLGDLEEKAGQ</sequence>
<dbReference type="Gene3D" id="3.40.50.1820">
    <property type="entry name" value="alpha/beta hydrolase"/>
    <property type="match status" value="1"/>
</dbReference>
<gene>
    <name evidence="2" type="ORF">L0M17_09930</name>
</gene>
<accession>A0ABS9U121</accession>
<comment type="caution">
    <text evidence="2">The sequence shown here is derived from an EMBL/GenBank/DDBJ whole genome shotgun (WGS) entry which is preliminary data.</text>
</comment>
<name>A0ABS9U121_9MICC</name>